<evidence type="ECO:0000256" key="1">
    <source>
        <dbReference type="SAM" id="MobiDB-lite"/>
    </source>
</evidence>
<dbReference type="PATRIC" id="fig|1238180.3.peg.3175"/>
<gene>
    <name evidence="2" type="ORF">C791_2576</name>
</gene>
<accession>M2PR74</accession>
<feature type="region of interest" description="Disordered" evidence="1">
    <location>
        <begin position="315"/>
        <end position="346"/>
    </location>
</feature>
<evidence type="ECO:0000313" key="2">
    <source>
        <dbReference type="EMBL" id="EMD27068.1"/>
    </source>
</evidence>
<dbReference type="AlphaFoldDB" id="M2PR74"/>
<reference evidence="2 3" key="1">
    <citation type="submission" date="2012-10" db="EMBL/GenBank/DDBJ databases">
        <title>Genome assembly of Amycolatopsis azurea DSM 43854.</title>
        <authorList>
            <person name="Khatri I."/>
            <person name="Kaur I."/>
            <person name="Subramanian S."/>
            <person name="Mayilraj S."/>
        </authorList>
    </citation>
    <scope>NUCLEOTIDE SEQUENCE [LARGE SCALE GENOMIC DNA]</scope>
    <source>
        <strain evidence="2 3">DSM 43854</strain>
    </source>
</reference>
<sequence length="346" mass="38385">MKASLRDSGSLKEAFTDFRGRIGAQVAVAADPAGGRQGPEIGFGEYQLPRGTESHQPVLQQEDPAVRIDLLRCFAQHPLARIGVDGAQCLVLREDDCPRDVERGPRGEAPRKHGPVDGRTVRVQLAKPQRPYRIPALDTPDGTVRTDEQWPLAVPADDLDPRFVVARRPEQAETPVSGQELARPRDRGVLTARHRYPVNQTAGVPVEQVGQRLPGAHVEESGHDPVARHQQRIMPRRLELEGHGGLERHEVLFHARRSPVAQRFGRDPRRPGNGSRMVPNVDANIVMPWRRRRPGGAEPFSQQGERPRHLVRPMLHRDPGFGLARAGDAEEGVAVDQEHRARLGDA</sequence>
<feature type="compositionally biased region" description="Basic and acidic residues" evidence="1">
    <location>
        <begin position="336"/>
        <end position="346"/>
    </location>
</feature>
<evidence type="ECO:0000313" key="3">
    <source>
        <dbReference type="Proteomes" id="UP000014137"/>
    </source>
</evidence>
<dbReference type="Proteomes" id="UP000014137">
    <property type="component" value="Unassembled WGS sequence"/>
</dbReference>
<proteinExistence type="predicted"/>
<name>M2PR74_9PSEU</name>
<dbReference type="EMBL" id="ANMG01000025">
    <property type="protein sequence ID" value="EMD27068.1"/>
    <property type="molecule type" value="Genomic_DNA"/>
</dbReference>
<protein>
    <submittedName>
        <fullName evidence="2">Uncharacterized protein</fullName>
    </submittedName>
</protein>
<organism evidence="2 3">
    <name type="scientific">Amycolatopsis azurea DSM 43854</name>
    <dbReference type="NCBI Taxonomy" id="1238180"/>
    <lineage>
        <taxon>Bacteria</taxon>
        <taxon>Bacillati</taxon>
        <taxon>Actinomycetota</taxon>
        <taxon>Actinomycetes</taxon>
        <taxon>Pseudonocardiales</taxon>
        <taxon>Pseudonocardiaceae</taxon>
        <taxon>Amycolatopsis</taxon>
    </lineage>
</organism>
<comment type="caution">
    <text evidence="2">The sequence shown here is derived from an EMBL/GenBank/DDBJ whole genome shotgun (WGS) entry which is preliminary data.</text>
</comment>